<feature type="domain" description="SfsA N-terminal OB" evidence="3">
    <location>
        <begin position="13"/>
        <end position="81"/>
    </location>
</feature>
<dbReference type="InterPro" id="IPR040452">
    <property type="entry name" value="SfsA_C"/>
</dbReference>
<dbReference type="InterPro" id="IPR041465">
    <property type="entry name" value="SfsA_N"/>
</dbReference>
<organism evidence="4 5">
    <name type="scientific">Xanthobacter agilis</name>
    <dbReference type="NCBI Taxonomy" id="47492"/>
    <lineage>
        <taxon>Bacteria</taxon>
        <taxon>Pseudomonadati</taxon>
        <taxon>Pseudomonadota</taxon>
        <taxon>Alphaproteobacteria</taxon>
        <taxon>Hyphomicrobiales</taxon>
        <taxon>Xanthobacteraceae</taxon>
        <taxon>Xanthobacter</taxon>
    </lineage>
</organism>
<dbReference type="HAMAP" id="MF_00095">
    <property type="entry name" value="SfsA"/>
    <property type="match status" value="1"/>
</dbReference>
<keyword evidence="5" id="KW-1185">Reference proteome</keyword>
<name>A0ABU0LE80_XANAG</name>
<proteinExistence type="inferred from homology"/>
<evidence type="ECO:0000259" key="3">
    <source>
        <dbReference type="Pfam" id="PF17746"/>
    </source>
</evidence>
<dbReference type="Pfam" id="PF03749">
    <property type="entry name" value="SfsA"/>
    <property type="match status" value="1"/>
</dbReference>
<gene>
    <name evidence="1" type="primary">sfsA</name>
    <name evidence="4" type="ORF">QOZ94_002237</name>
</gene>
<evidence type="ECO:0000313" key="4">
    <source>
        <dbReference type="EMBL" id="MDQ0505441.1"/>
    </source>
</evidence>
<dbReference type="PANTHER" id="PTHR30545">
    <property type="entry name" value="SUGAR FERMENTATION STIMULATION PROTEIN A"/>
    <property type="match status" value="1"/>
</dbReference>
<protein>
    <recommendedName>
        <fullName evidence="1">Sugar fermentation stimulation protein homolog</fullName>
    </recommendedName>
</protein>
<dbReference type="RefSeq" id="WP_237344092.1">
    <property type="nucleotide sequence ID" value="NZ_JABWGX010000002.1"/>
</dbReference>
<evidence type="ECO:0000256" key="1">
    <source>
        <dbReference type="HAMAP-Rule" id="MF_00095"/>
    </source>
</evidence>
<evidence type="ECO:0000259" key="2">
    <source>
        <dbReference type="Pfam" id="PF03749"/>
    </source>
</evidence>
<dbReference type="Pfam" id="PF17746">
    <property type="entry name" value="SfsA_N"/>
    <property type="match status" value="1"/>
</dbReference>
<dbReference type="CDD" id="cd22359">
    <property type="entry name" value="SfsA-like_bacterial"/>
    <property type="match status" value="1"/>
</dbReference>
<dbReference type="Gene3D" id="3.40.1350.60">
    <property type="match status" value="1"/>
</dbReference>
<dbReference type="Proteomes" id="UP001241747">
    <property type="component" value="Unassembled WGS sequence"/>
</dbReference>
<dbReference type="InterPro" id="IPR005224">
    <property type="entry name" value="SfsA"/>
</dbReference>
<dbReference type="EMBL" id="JAUSVY010000004">
    <property type="protein sequence ID" value="MDQ0505441.1"/>
    <property type="molecule type" value="Genomic_DNA"/>
</dbReference>
<dbReference type="Gene3D" id="2.40.50.580">
    <property type="match status" value="1"/>
</dbReference>
<reference evidence="4 5" key="1">
    <citation type="submission" date="2023-07" db="EMBL/GenBank/DDBJ databases">
        <title>Genomic Encyclopedia of Type Strains, Phase IV (KMG-IV): sequencing the most valuable type-strain genomes for metagenomic binning, comparative biology and taxonomic classification.</title>
        <authorList>
            <person name="Goeker M."/>
        </authorList>
    </citation>
    <scope>NUCLEOTIDE SEQUENCE [LARGE SCALE GENOMIC DNA]</scope>
    <source>
        <strain evidence="4 5">DSM 3770</strain>
    </source>
</reference>
<comment type="similarity">
    <text evidence="1">Belongs to the SfsA family.</text>
</comment>
<dbReference type="NCBIfam" id="TIGR00230">
    <property type="entry name" value="sfsA"/>
    <property type="match status" value="1"/>
</dbReference>
<dbReference type="PANTHER" id="PTHR30545:SF2">
    <property type="entry name" value="SUGAR FERMENTATION STIMULATION PROTEIN A"/>
    <property type="match status" value="1"/>
</dbReference>
<accession>A0ABU0LE80</accession>
<comment type="caution">
    <text evidence="4">The sequence shown here is derived from an EMBL/GenBank/DDBJ whole genome shotgun (WGS) entry which is preliminary data.</text>
</comment>
<sequence length="237" mass="25260">MRFSEPLIPARLIRRYKRFLADVVLADGTETTAHVANSGAMMGLDAPDSRVWLSRSANPARKLPLSWELVEADFGAGPELVGVNTMHPNALVAAAIAGGQVPGLAGYARMRREVKYGVNSRIDILLEDDDRPACLVEVKNVHLMRVPGAAEFPDCVTARGAKHLVELAAQAREGRRAVMVYLSQIGSARSIGLARDLDPGYGAAFDAARAAGVEAFALTCRISLEGIAVTDAIPMIG</sequence>
<feature type="domain" description="Sugar fermentation stimulation protein C-terminal" evidence="2">
    <location>
        <begin position="87"/>
        <end position="225"/>
    </location>
</feature>
<evidence type="ECO:0000313" key="5">
    <source>
        <dbReference type="Proteomes" id="UP001241747"/>
    </source>
</evidence>